<dbReference type="Proteomes" id="UP001386437">
    <property type="component" value="Unassembled WGS sequence"/>
</dbReference>
<protein>
    <submittedName>
        <fullName evidence="1">Uncharacterized protein</fullName>
    </submittedName>
</protein>
<reference evidence="1 2" key="1">
    <citation type="journal article" date="2022" name="Arch. Microbiol.">
        <title>Paraburkholderia bengalensis sp. nov. isolated from roots of Oryza sativa, IR64.</title>
        <authorList>
            <person name="Nag P."/>
            <person name="Mondal N."/>
            <person name="Sarkar J."/>
            <person name="Das S."/>
        </authorList>
    </citation>
    <scope>NUCLEOTIDE SEQUENCE [LARGE SCALE GENOMIC DNA]</scope>
    <source>
        <strain evidence="1 2">IR64_4_BI</strain>
    </source>
</reference>
<organism evidence="1 2">
    <name type="scientific">Paraburkholderia bengalensis</name>
    <dbReference type="NCBI Taxonomy" id="2747562"/>
    <lineage>
        <taxon>Bacteria</taxon>
        <taxon>Pseudomonadati</taxon>
        <taxon>Pseudomonadota</taxon>
        <taxon>Betaproteobacteria</taxon>
        <taxon>Burkholderiales</taxon>
        <taxon>Burkholderiaceae</taxon>
        <taxon>Paraburkholderia</taxon>
    </lineage>
</organism>
<evidence type="ECO:0000313" key="2">
    <source>
        <dbReference type="Proteomes" id="UP001386437"/>
    </source>
</evidence>
<dbReference type="EMBL" id="JACFYJ010000187">
    <property type="protein sequence ID" value="MEI6003349.1"/>
    <property type="molecule type" value="Genomic_DNA"/>
</dbReference>
<evidence type="ECO:0000313" key="1">
    <source>
        <dbReference type="EMBL" id="MEI6003349.1"/>
    </source>
</evidence>
<comment type="caution">
    <text evidence="1">The sequence shown here is derived from an EMBL/GenBank/DDBJ whole genome shotgun (WGS) entry which is preliminary data.</text>
</comment>
<keyword evidence="2" id="KW-1185">Reference proteome</keyword>
<sequence>MSATAFLGGIRHLPLLRRPFFRGIREAMFAAQAVFSLASPGGVCCAGHFFAGIRVAVFNPAANDDDIHG</sequence>
<proteinExistence type="predicted"/>
<accession>A0ABU8J6J0</accession>
<gene>
    <name evidence="1" type="ORF">H3V53_41625</name>
</gene>
<name>A0ABU8J6J0_9BURK</name>